<dbReference type="InterPro" id="IPR032710">
    <property type="entry name" value="NTF2-like_dom_sf"/>
</dbReference>
<dbReference type="Gene3D" id="3.10.450.50">
    <property type="match status" value="1"/>
</dbReference>
<dbReference type="SUPFAM" id="SSF54427">
    <property type="entry name" value="NTF2-like"/>
    <property type="match status" value="1"/>
</dbReference>
<feature type="domain" description="DUF4440" evidence="1">
    <location>
        <begin position="17"/>
        <end position="123"/>
    </location>
</feature>
<evidence type="ECO:0000313" key="2">
    <source>
        <dbReference type="EMBL" id="MBB6550779.1"/>
    </source>
</evidence>
<evidence type="ECO:0000259" key="1">
    <source>
        <dbReference type="Pfam" id="PF14534"/>
    </source>
</evidence>
<dbReference type="AlphaFoldDB" id="A0A7X0NW67"/>
<dbReference type="RefSeq" id="WP_185104990.1">
    <property type="nucleotide sequence ID" value="NZ_JACHMI010000001.1"/>
</dbReference>
<organism evidence="2 3">
    <name type="scientific">Nonomuraea rubra</name>
    <dbReference type="NCBI Taxonomy" id="46180"/>
    <lineage>
        <taxon>Bacteria</taxon>
        <taxon>Bacillati</taxon>
        <taxon>Actinomycetota</taxon>
        <taxon>Actinomycetes</taxon>
        <taxon>Streptosporangiales</taxon>
        <taxon>Streptosporangiaceae</taxon>
        <taxon>Nonomuraea</taxon>
    </lineage>
</organism>
<name>A0A7X0NW67_9ACTN</name>
<dbReference type="Proteomes" id="UP000565579">
    <property type="component" value="Unassembled WGS sequence"/>
</dbReference>
<dbReference type="InterPro" id="IPR027843">
    <property type="entry name" value="DUF4440"/>
</dbReference>
<proteinExistence type="predicted"/>
<protein>
    <recommendedName>
        <fullName evidence="1">DUF4440 domain-containing protein</fullName>
    </recommendedName>
</protein>
<reference evidence="2 3" key="1">
    <citation type="submission" date="2020-08" db="EMBL/GenBank/DDBJ databases">
        <title>Sequencing the genomes of 1000 actinobacteria strains.</title>
        <authorList>
            <person name="Klenk H.-P."/>
        </authorList>
    </citation>
    <scope>NUCLEOTIDE SEQUENCE [LARGE SCALE GENOMIC DNA]</scope>
    <source>
        <strain evidence="2 3">DSM 43768</strain>
    </source>
</reference>
<dbReference type="EMBL" id="JACHMI010000001">
    <property type="protein sequence ID" value="MBB6550779.1"/>
    <property type="molecule type" value="Genomic_DNA"/>
</dbReference>
<keyword evidence="3" id="KW-1185">Reference proteome</keyword>
<dbReference type="Pfam" id="PF14534">
    <property type="entry name" value="DUF4440"/>
    <property type="match status" value="1"/>
</dbReference>
<accession>A0A7X0NW67</accession>
<sequence length="132" mass="14393">MSGAWPDAAVTPEQEVIAAARERAAALAARDPERLRRSLHPGFHWTSHTGERFDRDGYVTANTAAAIAWQGQTLTEVEVVVCGQAAVLRCVVADDVITGEGDRVTFRMPVTQTWVKQEGRWQCLAGHAGPRV</sequence>
<evidence type="ECO:0000313" key="3">
    <source>
        <dbReference type="Proteomes" id="UP000565579"/>
    </source>
</evidence>
<gene>
    <name evidence="2" type="ORF">HD593_005574</name>
</gene>
<comment type="caution">
    <text evidence="2">The sequence shown here is derived from an EMBL/GenBank/DDBJ whole genome shotgun (WGS) entry which is preliminary data.</text>
</comment>